<name>A0AAD5T5L4_9FUNG</name>
<feature type="region of interest" description="Disordered" evidence="1">
    <location>
        <begin position="420"/>
        <end position="460"/>
    </location>
</feature>
<evidence type="ECO:0000313" key="3">
    <source>
        <dbReference type="Proteomes" id="UP001211907"/>
    </source>
</evidence>
<protein>
    <submittedName>
        <fullName evidence="2">Uncharacterized protein</fullName>
    </submittedName>
</protein>
<sequence length="460" mass="51426">MTQKGSLPVLKSSKIGEDIDIKVNSSSKKQEQQKALQLPLKKILQQPRRTKSIQDALDPNLSEFILTSTSKDAPKAQLVTNPEKVDKISINSENSIPGKEKGETFSTSKDFITKSQSLMTRQIISVKNFEPFGSALPSPQNSPEPAVKQFQIDAQKKNQISMKIFDLNNLPVSETEHTILTDLPQRQLSSKHSAISLGHVNLIFDHDFATALQPSPVLQYSSRSRLTSNLPPLDPLIQNKPINLAFASNNYNTSTPVKSVSGPIRRTDSESSYQILSKEFALETNSVSMQFQLLNLAENSGETVKDMVERPSSATSIKVVSQLQNQQSSIIGKKGLITPLVTAPIFLGNPNKNVLPKISTLESKEPKVILVVEDGAFGTKELAQKRAAAEKNIWRYSKMDETRRQVFFMNRLRAKELADRTRQELQKKLKKDEEEEDYSENFPTNNSKPEIPLVERNSEV</sequence>
<evidence type="ECO:0000256" key="1">
    <source>
        <dbReference type="SAM" id="MobiDB-lite"/>
    </source>
</evidence>
<dbReference type="EMBL" id="JADGJH010000530">
    <property type="protein sequence ID" value="KAJ3127044.1"/>
    <property type="molecule type" value="Genomic_DNA"/>
</dbReference>
<dbReference type="Proteomes" id="UP001211907">
    <property type="component" value="Unassembled WGS sequence"/>
</dbReference>
<dbReference type="AlphaFoldDB" id="A0AAD5T5L4"/>
<feature type="compositionally biased region" description="Basic and acidic residues" evidence="1">
    <location>
        <begin position="420"/>
        <end position="432"/>
    </location>
</feature>
<accession>A0AAD5T5L4</accession>
<keyword evidence="3" id="KW-1185">Reference proteome</keyword>
<proteinExistence type="predicted"/>
<feature type="non-terminal residue" evidence="2">
    <location>
        <position position="460"/>
    </location>
</feature>
<organism evidence="2 3">
    <name type="scientific">Physocladia obscura</name>
    <dbReference type="NCBI Taxonomy" id="109957"/>
    <lineage>
        <taxon>Eukaryota</taxon>
        <taxon>Fungi</taxon>
        <taxon>Fungi incertae sedis</taxon>
        <taxon>Chytridiomycota</taxon>
        <taxon>Chytridiomycota incertae sedis</taxon>
        <taxon>Chytridiomycetes</taxon>
        <taxon>Chytridiales</taxon>
        <taxon>Chytriomycetaceae</taxon>
        <taxon>Physocladia</taxon>
    </lineage>
</organism>
<gene>
    <name evidence="2" type="ORF">HK100_009964</name>
</gene>
<comment type="caution">
    <text evidence="2">The sequence shown here is derived from an EMBL/GenBank/DDBJ whole genome shotgun (WGS) entry which is preliminary data.</text>
</comment>
<reference evidence="2" key="1">
    <citation type="submission" date="2020-05" db="EMBL/GenBank/DDBJ databases">
        <title>Phylogenomic resolution of chytrid fungi.</title>
        <authorList>
            <person name="Stajich J.E."/>
            <person name="Amses K."/>
            <person name="Simmons R."/>
            <person name="Seto K."/>
            <person name="Myers J."/>
            <person name="Bonds A."/>
            <person name="Quandt C.A."/>
            <person name="Barry K."/>
            <person name="Liu P."/>
            <person name="Grigoriev I."/>
            <person name="Longcore J.E."/>
            <person name="James T.Y."/>
        </authorList>
    </citation>
    <scope>NUCLEOTIDE SEQUENCE</scope>
    <source>
        <strain evidence="2">JEL0513</strain>
    </source>
</reference>
<evidence type="ECO:0000313" key="2">
    <source>
        <dbReference type="EMBL" id="KAJ3127044.1"/>
    </source>
</evidence>